<dbReference type="Pfam" id="PF07714">
    <property type="entry name" value="PK_Tyr_Ser-Thr"/>
    <property type="match status" value="1"/>
</dbReference>
<evidence type="ECO:0000256" key="2">
    <source>
        <dbReference type="ARBA" id="ARBA00022741"/>
    </source>
</evidence>
<protein>
    <recommendedName>
        <fullName evidence="5">Protein kinase domain-containing protein</fullName>
    </recommendedName>
</protein>
<accession>A0A2H3AZJ5</accession>
<sequence length="217" mass="24537">MRNFLLFQESWRNITHFASEDPHRVVDFLQKEIDSAVNHKNRARCTRSLFYLVKIHYILPSSLSCMNVIKEGNHAVFAGGFSDIWKGRTADGGSPVCLKVLRIFVNNGVQNVDTIISKFCREALVWRNVKHPNVLPFLGVNKELFAASFCLISPWMDNGDIMSFLCHHPRLDRLKSITGVVGGTAHLHSLEPPIVHADIRGVSSISQQHHTVLQPYL</sequence>
<gene>
    <name evidence="6" type="ORF">ARMSODRAFT_732795</name>
</gene>
<dbReference type="AlphaFoldDB" id="A0A2H3AZJ5"/>
<feature type="domain" description="Protein kinase" evidence="5">
    <location>
        <begin position="70"/>
        <end position="217"/>
    </location>
</feature>
<organism evidence="6 7">
    <name type="scientific">Armillaria solidipes</name>
    <dbReference type="NCBI Taxonomy" id="1076256"/>
    <lineage>
        <taxon>Eukaryota</taxon>
        <taxon>Fungi</taxon>
        <taxon>Dikarya</taxon>
        <taxon>Basidiomycota</taxon>
        <taxon>Agaricomycotina</taxon>
        <taxon>Agaricomycetes</taxon>
        <taxon>Agaricomycetidae</taxon>
        <taxon>Agaricales</taxon>
        <taxon>Marasmiineae</taxon>
        <taxon>Physalacriaceae</taxon>
        <taxon>Armillaria</taxon>
    </lineage>
</organism>
<dbReference type="InterPro" id="IPR011009">
    <property type="entry name" value="Kinase-like_dom_sf"/>
</dbReference>
<keyword evidence="1" id="KW-0808">Transferase</keyword>
<keyword evidence="2" id="KW-0547">Nucleotide-binding</keyword>
<reference evidence="7" key="1">
    <citation type="journal article" date="2017" name="Nat. Ecol. Evol.">
        <title>Genome expansion and lineage-specific genetic innovations in the forest pathogenic fungi Armillaria.</title>
        <authorList>
            <person name="Sipos G."/>
            <person name="Prasanna A.N."/>
            <person name="Walter M.C."/>
            <person name="O'Connor E."/>
            <person name="Balint B."/>
            <person name="Krizsan K."/>
            <person name="Kiss B."/>
            <person name="Hess J."/>
            <person name="Varga T."/>
            <person name="Slot J."/>
            <person name="Riley R."/>
            <person name="Boka B."/>
            <person name="Rigling D."/>
            <person name="Barry K."/>
            <person name="Lee J."/>
            <person name="Mihaltcheva S."/>
            <person name="LaButti K."/>
            <person name="Lipzen A."/>
            <person name="Waldron R."/>
            <person name="Moloney N.M."/>
            <person name="Sperisen C."/>
            <person name="Kredics L."/>
            <person name="Vagvoelgyi C."/>
            <person name="Patrignani A."/>
            <person name="Fitzpatrick D."/>
            <person name="Nagy I."/>
            <person name="Doyle S."/>
            <person name="Anderson J.B."/>
            <person name="Grigoriev I.V."/>
            <person name="Gueldener U."/>
            <person name="Muensterkoetter M."/>
            <person name="Nagy L.G."/>
        </authorList>
    </citation>
    <scope>NUCLEOTIDE SEQUENCE [LARGE SCALE GENOMIC DNA]</scope>
    <source>
        <strain evidence="7">28-4</strain>
    </source>
</reference>
<evidence type="ECO:0000256" key="1">
    <source>
        <dbReference type="ARBA" id="ARBA00022679"/>
    </source>
</evidence>
<keyword evidence="4" id="KW-0067">ATP-binding</keyword>
<dbReference type="InterPro" id="IPR001245">
    <property type="entry name" value="Ser-Thr/Tyr_kinase_cat_dom"/>
</dbReference>
<dbReference type="GO" id="GO:0004674">
    <property type="term" value="F:protein serine/threonine kinase activity"/>
    <property type="evidence" value="ECO:0007669"/>
    <property type="project" value="TreeGrafter"/>
</dbReference>
<evidence type="ECO:0000256" key="4">
    <source>
        <dbReference type="ARBA" id="ARBA00022840"/>
    </source>
</evidence>
<evidence type="ECO:0000313" key="6">
    <source>
        <dbReference type="EMBL" id="PBK60242.1"/>
    </source>
</evidence>
<dbReference type="STRING" id="1076256.A0A2H3AZJ5"/>
<name>A0A2H3AZJ5_9AGAR</name>
<evidence type="ECO:0000313" key="7">
    <source>
        <dbReference type="Proteomes" id="UP000218334"/>
    </source>
</evidence>
<dbReference type="InterPro" id="IPR051681">
    <property type="entry name" value="Ser/Thr_Kinases-Pseudokinases"/>
</dbReference>
<dbReference type="Gene3D" id="1.10.510.10">
    <property type="entry name" value="Transferase(Phosphotransferase) domain 1"/>
    <property type="match status" value="1"/>
</dbReference>
<dbReference type="EMBL" id="KZ293490">
    <property type="protein sequence ID" value="PBK60242.1"/>
    <property type="molecule type" value="Genomic_DNA"/>
</dbReference>
<keyword evidence="3" id="KW-0418">Kinase</keyword>
<evidence type="ECO:0000259" key="5">
    <source>
        <dbReference type="PROSITE" id="PS50011"/>
    </source>
</evidence>
<keyword evidence="7" id="KW-1185">Reference proteome</keyword>
<proteinExistence type="predicted"/>
<dbReference type="PANTHER" id="PTHR44329:SF288">
    <property type="entry name" value="MITOGEN-ACTIVATED PROTEIN KINASE KINASE KINASE 20"/>
    <property type="match status" value="1"/>
</dbReference>
<dbReference type="InterPro" id="IPR000719">
    <property type="entry name" value="Prot_kinase_dom"/>
</dbReference>
<dbReference type="SUPFAM" id="SSF56112">
    <property type="entry name" value="Protein kinase-like (PK-like)"/>
    <property type="match status" value="1"/>
</dbReference>
<dbReference type="PROSITE" id="PS50011">
    <property type="entry name" value="PROTEIN_KINASE_DOM"/>
    <property type="match status" value="1"/>
</dbReference>
<dbReference type="PANTHER" id="PTHR44329">
    <property type="entry name" value="SERINE/THREONINE-PROTEIN KINASE TNNI3K-RELATED"/>
    <property type="match status" value="1"/>
</dbReference>
<evidence type="ECO:0000256" key="3">
    <source>
        <dbReference type="ARBA" id="ARBA00022777"/>
    </source>
</evidence>
<dbReference type="GO" id="GO:0005524">
    <property type="term" value="F:ATP binding"/>
    <property type="evidence" value="ECO:0007669"/>
    <property type="project" value="UniProtKB-KW"/>
</dbReference>
<dbReference type="Proteomes" id="UP000218334">
    <property type="component" value="Unassembled WGS sequence"/>
</dbReference>